<evidence type="ECO:0000313" key="1">
    <source>
        <dbReference type="EMBL" id="EQB52337.1"/>
    </source>
</evidence>
<gene>
    <name evidence="1" type="ORF">CGLO_08048</name>
</gene>
<comment type="caution">
    <text evidence="1">The sequence shown here is derived from an EMBL/GenBank/DDBJ whole genome shotgun (WGS) entry which is preliminary data.</text>
</comment>
<proteinExistence type="predicted"/>
<dbReference type="Proteomes" id="UP000015530">
    <property type="component" value="Unassembled WGS sequence"/>
</dbReference>
<dbReference type="HOGENOM" id="CLU_3437646_0_0_1"/>
<name>T0K9V5_COLGC</name>
<accession>T0K9V5</accession>
<dbReference type="EMBL" id="AMYD01001620">
    <property type="protein sequence ID" value="EQB52337.1"/>
    <property type="molecule type" value="Genomic_DNA"/>
</dbReference>
<organism evidence="1 2">
    <name type="scientific">Colletotrichum gloeosporioides (strain Cg-14)</name>
    <name type="common">Anthracnose fungus</name>
    <name type="synonym">Glomerella cingulata</name>
    <dbReference type="NCBI Taxonomy" id="1237896"/>
    <lineage>
        <taxon>Eukaryota</taxon>
        <taxon>Fungi</taxon>
        <taxon>Dikarya</taxon>
        <taxon>Ascomycota</taxon>
        <taxon>Pezizomycotina</taxon>
        <taxon>Sordariomycetes</taxon>
        <taxon>Hypocreomycetidae</taxon>
        <taxon>Glomerellales</taxon>
        <taxon>Glomerellaceae</taxon>
        <taxon>Colletotrichum</taxon>
        <taxon>Colletotrichum gloeosporioides species complex</taxon>
    </lineage>
</organism>
<evidence type="ECO:0000313" key="2">
    <source>
        <dbReference type="Proteomes" id="UP000015530"/>
    </source>
</evidence>
<protein>
    <submittedName>
        <fullName evidence="1">Uncharacterized protein</fullName>
    </submittedName>
</protein>
<reference evidence="2" key="1">
    <citation type="journal article" date="2013" name="Mol. Plant Microbe Interact.">
        <title>Global aspects of pacC regulation of pathogenicity genes in Colletotrichum gloeosporioides as revealed by transcriptome analysis.</title>
        <authorList>
            <person name="Alkan N."/>
            <person name="Meng X."/>
            <person name="Friedlander G."/>
            <person name="Reuveni E."/>
            <person name="Sukno S."/>
            <person name="Sherman A."/>
            <person name="Thon M."/>
            <person name="Fluhr R."/>
            <person name="Prusky D."/>
        </authorList>
    </citation>
    <scope>NUCLEOTIDE SEQUENCE [LARGE SCALE GENOMIC DNA]</scope>
    <source>
        <strain evidence="2">Cg-14</strain>
    </source>
</reference>
<sequence>MSLPGTWLHNC</sequence>